<sequence>MRARAFRAIPLAVRLSRSRVLLRAALLLVGGAFMLVRAWQAWEGARTPGGDPVLLQRIALVEALVGVLALVAAGIALLSVRRRRRTHTLRLDDLDRR</sequence>
<feature type="transmembrane region" description="Helical" evidence="1">
    <location>
        <begin position="59"/>
        <end position="80"/>
    </location>
</feature>
<dbReference type="AlphaFoldDB" id="B8JEM7"/>
<feature type="transmembrane region" description="Helical" evidence="1">
    <location>
        <begin position="20"/>
        <end position="39"/>
    </location>
</feature>
<evidence type="ECO:0000256" key="1">
    <source>
        <dbReference type="SAM" id="Phobius"/>
    </source>
</evidence>
<dbReference type="HOGENOM" id="CLU_2340684_0_0_7"/>
<accession>B8JEM7</accession>
<organism evidence="2 3">
    <name type="scientific">Anaeromyxobacter dehalogenans (strain ATCC BAA-258 / DSM 21875 / 2CP-1)</name>
    <dbReference type="NCBI Taxonomy" id="455488"/>
    <lineage>
        <taxon>Bacteria</taxon>
        <taxon>Pseudomonadati</taxon>
        <taxon>Myxococcota</taxon>
        <taxon>Myxococcia</taxon>
        <taxon>Myxococcales</taxon>
        <taxon>Cystobacterineae</taxon>
        <taxon>Anaeromyxobacteraceae</taxon>
        <taxon>Anaeromyxobacter</taxon>
    </lineage>
</organism>
<dbReference type="Proteomes" id="UP000007089">
    <property type="component" value="Chromosome"/>
</dbReference>
<keyword evidence="1" id="KW-0472">Membrane</keyword>
<keyword evidence="3" id="KW-1185">Reference proteome</keyword>
<evidence type="ECO:0008006" key="4">
    <source>
        <dbReference type="Google" id="ProtNLM"/>
    </source>
</evidence>
<keyword evidence="1" id="KW-0812">Transmembrane</keyword>
<evidence type="ECO:0000313" key="3">
    <source>
        <dbReference type="Proteomes" id="UP000007089"/>
    </source>
</evidence>
<gene>
    <name evidence="2" type="ordered locus">A2cp1_2836</name>
</gene>
<keyword evidence="1" id="KW-1133">Transmembrane helix</keyword>
<protein>
    <recommendedName>
        <fullName evidence="4">Transmembrane protein</fullName>
    </recommendedName>
</protein>
<evidence type="ECO:0000313" key="2">
    <source>
        <dbReference type="EMBL" id="ACL66173.1"/>
    </source>
</evidence>
<proteinExistence type="predicted"/>
<dbReference type="EMBL" id="CP001359">
    <property type="protein sequence ID" value="ACL66173.1"/>
    <property type="molecule type" value="Genomic_DNA"/>
</dbReference>
<name>B8JEM7_ANAD2</name>
<reference evidence="2" key="1">
    <citation type="submission" date="2009-01" db="EMBL/GenBank/DDBJ databases">
        <title>Complete sequence of Anaeromyxobacter dehalogenans 2CP-1.</title>
        <authorList>
            <consortium name="US DOE Joint Genome Institute"/>
            <person name="Lucas S."/>
            <person name="Copeland A."/>
            <person name="Lapidus A."/>
            <person name="Glavina del Rio T."/>
            <person name="Dalin E."/>
            <person name="Tice H."/>
            <person name="Bruce D."/>
            <person name="Goodwin L."/>
            <person name="Pitluck S."/>
            <person name="Saunders E."/>
            <person name="Brettin T."/>
            <person name="Detter J.C."/>
            <person name="Han C."/>
            <person name="Larimer F."/>
            <person name="Land M."/>
            <person name="Hauser L."/>
            <person name="Kyrpides N."/>
            <person name="Ovchinnikova G."/>
            <person name="Beliaev A.S."/>
            <person name="Richardson P."/>
        </authorList>
    </citation>
    <scope>NUCLEOTIDE SEQUENCE</scope>
    <source>
        <strain evidence="2">2CP-1</strain>
    </source>
</reference>
<dbReference type="KEGG" id="acp:A2cp1_2836"/>